<protein>
    <recommendedName>
        <fullName evidence="2">XkdX family protein</fullName>
    </recommendedName>
</protein>
<sequence>MTNFELAKKNYERKLWTDAMLQILVKKGKLTSNEYKEIVEGK</sequence>
<evidence type="ECO:0000313" key="1">
    <source>
        <dbReference type="EMBL" id="DAE09667.1"/>
    </source>
</evidence>
<reference evidence="1" key="1">
    <citation type="journal article" date="2021" name="Proc. Natl. Acad. Sci. U.S.A.">
        <title>A Catalog of Tens of Thousands of Viruses from Human Metagenomes Reveals Hidden Associations with Chronic Diseases.</title>
        <authorList>
            <person name="Tisza M.J."/>
            <person name="Buck C.B."/>
        </authorList>
    </citation>
    <scope>NUCLEOTIDE SEQUENCE</scope>
    <source>
        <strain evidence="1">CtjhW4</strain>
    </source>
</reference>
<accession>A0A8S5PT15</accession>
<name>A0A8S5PT15_9CAUD</name>
<proteinExistence type="predicted"/>
<dbReference type="EMBL" id="BK015491">
    <property type="protein sequence ID" value="DAE09667.1"/>
    <property type="molecule type" value="Genomic_DNA"/>
</dbReference>
<dbReference type="InterPro" id="IPR010022">
    <property type="entry name" value="XkdX"/>
</dbReference>
<organism evidence="1">
    <name type="scientific">Myoviridae sp. ctjhW4</name>
    <dbReference type="NCBI Taxonomy" id="2825162"/>
    <lineage>
        <taxon>Viruses</taxon>
        <taxon>Duplodnaviria</taxon>
        <taxon>Heunggongvirae</taxon>
        <taxon>Uroviricota</taxon>
        <taxon>Caudoviricetes</taxon>
    </lineage>
</organism>
<evidence type="ECO:0008006" key="2">
    <source>
        <dbReference type="Google" id="ProtNLM"/>
    </source>
</evidence>
<dbReference type="Pfam" id="PF09693">
    <property type="entry name" value="Phage_XkdX"/>
    <property type="match status" value="1"/>
</dbReference>